<dbReference type="Pfam" id="PF07859">
    <property type="entry name" value="Abhydrolase_3"/>
    <property type="match status" value="1"/>
</dbReference>
<gene>
    <name evidence="2" type="ORF">Scep_014111</name>
</gene>
<dbReference type="InterPro" id="IPR029058">
    <property type="entry name" value="AB_hydrolase_fold"/>
</dbReference>
<evidence type="ECO:0000313" key="2">
    <source>
        <dbReference type="EMBL" id="KAK9125265.1"/>
    </source>
</evidence>
<dbReference type="SUPFAM" id="SSF53474">
    <property type="entry name" value="alpha/beta-Hydrolases"/>
    <property type="match status" value="1"/>
</dbReference>
<evidence type="ECO:0000313" key="3">
    <source>
        <dbReference type="Proteomes" id="UP001419268"/>
    </source>
</evidence>
<dbReference type="EMBL" id="JBBNAG010000006">
    <property type="protein sequence ID" value="KAK9125265.1"/>
    <property type="molecule type" value="Genomic_DNA"/>
</dbReference>
<reference evidence="2 3" key="1">
    <citation type="submission" date="2024-01" db="EMBL/GenBank/DDBJ databases">
        <title>Genome assemblies of Stephania.</title>
        <authorList>
            <person name="Yang L."/>
        </authorList>
    </citation>
    <scope>NUCLEOTIDE SEQUENCE [LARGE SCALE GENOMIC DNA]</scope>
    <source>
        <strain evidence="2">JXDWG</strain>
        <tissue evidence="2">Leaf</tissue>
    </source>
</reference>
<proteinExistence type="predicted"/>
<keyword evidence="3" id="KW-1185">Reference proteome</keyword>
<dbReference type="GO" id="GO:0016787">
    <property type="term" value="F:hydrolase activity"/>
    <property type="evidence" value="ECO:0007669"/>
    <property type="project" value="InterPro"/>
</dbReference>
<feature type="domain" description="Alpha/beta hydrolase fold-3" evidence="1">
    <location>
        <begin position="1"/>
        <end position="43"/>
    </location>
</feature>
<accession>A0AAP0J1Y8</accession>
<protein>
    <recommendedName>
        <fullName evidence="1">Alpha/beta hydrolase fold-3 domain-containing protein</fullName>
    </recommendedName>
</protein>
<name>A0AAP0J1Y8_9MAGN</name>
<evidence type="ECO:0000259" key="1">
    <source>
        <dbReference type="Pfam" id="PF07859"/>
    </source>
</evidence>
<dbReference type="AlphaFoldDB" id="A0AAP0J1Y8"/>
<dbReference type="InterPro" id="IPR013094">
    <property type="entry name" value="AB_hydrolase_3"/>
</dbReference>
<dbReference type="Gene3D" id="3.40.50.1820">
    <property type="entry name" value="alpha/beta hydrolase"/>
    <property type="match status" value="1"/>
</dbReference>
<comment type="caution">
    <text evidence="2">The sequence shown here is derived from an EMBL/GenBank/DDBJ whole genome shotgun (WGS) entry which is preliminary data.</text>
</comment>
<dbReference type="Proteomes" id="UP001419268">
    <property type="component" value="Unassembled WGS sequence"/>
</dbReference>
<organism evidence="2 3">
    <name type="scientific">Stephania cephalantha</name>
    <dbReference type="NCBI Taxonomy" id="152367"/>
    <lineage>
        <taxon>Eukaryota</taxon>
        <taxon>Viridiplantae</taxon>
        <taxon>Streptophyta</taxon>
        <taxon>Embryophyta</taxon>
        <taxon>Tracheophyta</taxon>
        <taxon>Spermatophyta</taxon>
        <taxon>Magnoliopsida</taxon>
        <taxon>Ranunculales</taxon>
        <taxon>Menispermaceae</taxon>
        <taxon>Menispermoideae</taxon>
        <taxon>Cissampelideae</taxon>
        <taxon>Stephania</taxon>
    </lineage>
</organism>
<sequence length="72" mass="8497">MVVIGGFDPLQDWQKRYYEGLKRRVTNKEVRLIEYPNAIHGFHTFSELPDTPLVIAEVIDFIRKHSQLSQRV</sequence>